<evidence type="ECO:0000256" key="2">
    <source>
        <dbReference type="ARBA" id="ARBA00011061"/>
    </source>
</evidence>
<dbReference type="Pfam" id="PF03706">
    <property type="entry name" value="LPG_synthase_TM"/>
    <property type="match status" value="1"/>
</dbReference>
<feature type="transmembrane region" description="Helical" evidence="7">
    <location>
        <begin position="47"/>
        <end position="66"/>
    </location>
</feature>
<evidence type="ECO:0000256" key="3">
    <source>
        <dbReference type="ARBA" id="ARBA00022475"/>
    </source>
</evidence>
<feature type="transmembrane region" description="Helical" evidence="7">
    <location>
        <begin position="135"/>
        <end position="154"/>
    </location>
</feature>
<reference evidence="8 9" key="1">
    <citation type="submission" date="2016-08" db="EMBL/GenBank/DDBJ databases">
        <authorList>
            <person name="Seilhamer J.J."/>
        </authorList>
    </citation>
    <scope>NUCLEOTIDE SEQUENCE [LARGE SCALE GENOMIC DNA]</scope>
    <source>
        <strain evidence="8">Buetzberg</strain>
    </source>
</reference>
<feature type="transmembrane region" description="Helical" evidence="7">
    <location>
        <begin position="301"/>
        <end position="320"/>
    </location>
</feature>
<proteinExistence type="inferred from homology"/>
<keyword evidence="9" id="KW-1185">Reference proteome</keyword>
<feature type="transmembrane region" description="Helical" evidence="7">
    <location>
        <begin position="326"/>
        <end position="344"/>
    </location>
</feature>
<evidence type="ECO:0000256" key="1">
    <source>
        <dbReference type="ARBA" id="ARBA00004651"/>
    </source>
</evidence>
<dbReference type="PATRIC" id="fig|129848.4.peg.347"/>
<dbReference type="RefSeq" id="WP_071905994.1">
    <property type="nucleotide sequence ID" value="NZ_LT607756.1"/>
</dbReference>
<dbReference type="Proteomes" id="UP000094707">
    <property type="component" value="Chromosome I"/>
</dbReference>
<keyword evidence="5 7" id="KW-1133">Transmembrane helix</keyword>
<evidence type="ECO:0000256" key="6">
    <source>
        <dbReference type="ARBA" id="ARBA00023136"/>
    </source>
</evidence>
<dbReference type="GO" id="GO:0005886">
    <property type="term" value="C:plasma membrane"/>
    <property type="evidence" value="ECO:0007669"/>
    <property type="project" value="UniProtKB-SubCell"/>
</dbReference>
<evidence type="ECO:0000313" key="8">
    <source>
        <dbReference type="EMBL" id="SCG84924.1"/>
    </source>
</evidence>
<dbReference type="KEGG" id="mcub:MCBB_0343"/>
<keyword evidence="3" id="KW-1003">Cell membrane</keyword>
<keyword evidence="6 7" id="KW-0472">Membrane</keyword>
<dbReference type="AlphaFoldDB" id="A0A1D3KZU8"/>
<evidence type="ECO:0000313" key="9">
    <source>
        <dbReference type="Proteomes" id="UP000094707"/>
    </source>
</evidence>
<feature type="transmembrane region" description="Helical" evidence="7">
    <location>
        <begin position="270"/>
        <end position="289"/>
    </location>
</feature>
<name>A0A1D3KZU8_9EURY</name>
<sequence length="352" mass="39248">MQTSYEFIHEHKWEIVITFIIGAFIIFLISFAVGLDDIIDVLSHSNLQIICLALILELFLILAWTLRWSLILDVVDHSPGFKDLFLMMFTSLFGNNITPGAAGGEPLRAYLVSKFENIPFDLAFVSASADRVFEFFPFLLVSLFAIYLIFTWNISTVSAVALSILILVTMTFFGILIYVGINKDIAQKIIIRIARSVYPFFSRISKKEVTFAYVKEKLTYYIERFTTGFLTVLQDHKIFALGLGISFGMWGIDVVRMYLCFVAVGSYPPFVPMVIIYSIALLVTILPTLPGALGLREGVMVGLFLVVGVPADVVLAASLIDRVVSYLMPTAVGALTTVYYGNLLKKKDSSST</sequence>
<gene>
    <name evidence="8" type="ORF">MCBB_0343</name>
</gene>
<feature type="transmembrane region" description="Helical" evidence="7">
    <location>
        <begin position="160"/>
        <end position="181"/>
    </location>
</feature>
<evidence type="ECO:0000256" key="5">
    <source>
        <dbReference type="ARBA" id="ARBA00022989"/>
    </source>
</evidence>
<feature type="transmembrane region" description="Helical" evidence="7">
    <location>
        <begin position="238"/>
        <end position="264"/>
    </location>
</feature>
<dbReference type="NCBIfam" id="TIGR00374">
    <property type="entry name" value="flippase-like domain"/>
    <property type="match status" value="1"/>
</dbReference>
<protein>
    <submittedName>
        <fullName evidence="8">UPF0104 membrane protein</fullName>
    </submittedName>
</protein>
<comment type="similarity">
    <text evidence="2">Belongs to the UPF0104 family.</text>
</comment>
<keyword evidence="4 7" id="KW-0812">Transmembrane</keyword>
<dbReference type="OrthoDB" id="15513at2157"/>
<dbReference type="PANTHER" id="PTHR39087">
    <property type="entry name" value="UPF0104 MEMBRANE PROTEIN MJ1595"/>
    <property type="match status" value="1"/>
</dbReference>
<feature type="transmembrane region" description="Helical" evidence="7">
    <location>
        <begin position="12"/>
        <end position="35"/>
    </location>
</feature>
<dbReference type="InterPro" id="IPR022791">
    <property type="entry name" value="L-PG_synthase/AglD"/>
</dbReference>
<dbReference type="EMBL" id="LT607756">
    <property type="protein sequence ID" value="SCG84924.1"/>
    <property type="molecule type" value="Genomic_DNA"/>
</dbReference>
<comment type="subcellular location">
    <subcellularLocation>
        <location evidence="1">Cell membrane</location>
        <topology evidence="1">Multi-pass membrane protein</topology>
    </subcellularLocation>
</comment>
<accession>A0A1D3KZU8</accession>
<dbReference type="STRING" id="118062.MCBB_0343"/>
<dbReference type="PANTHER" id="PTHR39087:SF2">
    <property type="entry name" value="UPF0104 MEMBRANE PROTEIN MJ1595"/>
    <property type="match status" value="1"/>
</dbReference>
<evidence type="ECO:0000256" key="7">
    <source>
        <dbReference type="SAM" id="Phobius"/>
    </source>
</evidence>
<evidence type="ECO:0000256" key="4">
    <source>
        <dbReference type="ARBA" id="ARBA00022692"/>
    </source>
</evidence>
<dbReference type="GeneID" id="30411205"/>
<organism evidence="8 9">
    <name type="scientific">Methanobacterium congolense</name>
    <dbReference type="NCBI Taxonomy" id="118062"/>
    <lineage>
        <taxon>Archaea</taxon>
        <taxon>Methanobacteriati</taxon>
        <taxon>Methanobacteriota</taxon>
        <taxon>Methanomada group</taxon>
        <taxon>Methanobacteria</taxon>
        <taxon>Methanobacteriales</taxon>
        <taxon>Methanobacteriaceae</taxon>
        <taxon>Methanobacterium</taxon>
    </lineage>
</organism>